<dbReference type="GO" id="GO:0000774">
    <property type="term" value="F:adenyl-nucleotide exchange factor activity"/>
    <property type="evidence" value="ECO:0007669"/>
    <property type="project" value="InterPro"/>
</dbReference>
<dbReference type="AlphaFoldDB" id="A0A977KUN0"/>
<reference evidence="3" key="1">
    <citation type="submission" date="2021-04" db="EMBL/GenBank/DDBJ databases">
        <title>Genome sequence of Woronichinia naegeliana from Washington state freshwater lake bloom.</title>
        <authorList>
            <person name="Dreher T.W."/>
        </authorList>
    </citation>
    <scope>NUCLEOTIDE SEQUENCE</scope>
    <source>
        <strain evidence="3">WA131</strain>
    </source>
</reference>
<evidence type="ECO:0000313" key="3">
    <source>
        <dbReference type="EMBL" id="UXE58635.1"/>
    </source>
</evidence>
<dbReference type="KEGG" id="wna:KA717_21645"/>
<protein>
    <submittedName>
        <fullName evidence="3">Nucleotide exchange factor GrpE</fullName>
    </submittedName>
</protein>
<dbReference type="PRINTS" id="PR00773">
    <property type="entry name" value="GRPEPROTEIN"/>
</dbReference>
<dbReference type="Proteomes" id="UP001065613">
    <property type="component" value="Chromosome"/>
</dbReference>
<name>A0A977KUN0_9CYAN</name>
<dbReference type="Gene3D" id="2.30.22.10">
    <property type="entry name" value="Head domain of nucleotide exchange factor GrpE"/>
    <property type="match status" value="1"/>
</dbReference>
<gene>
    <name evidence="3" type="primary">grpE</name>
    <name evidence="3" type="ORF">KA717_21645</name>
</gene>
<dbReference type="Pfam" id="PF01025">
    <property type="entry name" value="GrpE"/>
    <property type="match status" value="1"/>
</dbReference>
<dbReference type="GO" id="GO:0006457">
    <property type="term" value="P:protein folding"/>
    <property type="evidence" value="ECO:0007669"/>
    <property type="project" value="InterPro"/>
</dbReference>
<dbReference type="EMBL" id="CP073041">
    <property type="protein sequence ID" value="UXE58635.1"/>
    <property type="molecule type" value="Genomic_DNA"/>
</dbReference>
<dbReference type="GO" id="GO:0042803">
    <property type="term" value="F:protein homodimerization activity"/>
    <property type="evidence" value="ECO:0007669"/>
    <property type="project" value="InterPro"/>
</dbReference>
<organism evidence="3">
    <name type="scientific">Woronichinia naegeliana WA131</name>
    <dbReference type="NCBI Taxonomy" id="2824559"/>
    <lineage>
        <taxon>Bacteria</taxon>
        <taxon>Bacillati</taxon>
        <taxon>Cyanobacteriota</taxon>
        <taxon>Cyanophyceae</taxon>
        <taxon>Synechococcales</taxon>
        <taxon>Coelosphaeriaceae</taxon>
        <taxon>Woronichinia</taxon>
    </lineage>
</organism>
<sequence>MNVDQVNSDCPPTEFPVDSDQIYPDSRPTVIHSEESSPTSDAEHQILGKLTELETQLKSLNNVFEQRLTYDKDKEKAFDLLYGELEALKENSAFDSVKSLYLDLILLLDRVETIKESITDQNLSTQSDAIKGILTSVSEEVLEILFRQQIEIIQTVAGLSFDPTQQKAIQTQKTAVESENNKVFSIVRSGFRYGNRILRPEEVIIFKYHKA</sequence>
<keyword evidence="1" id="KW-0143">Chaperone</keyword>
<accession>A0A977KUN0</accession>
<evidence type="ECO:0000256" key="1">
    <source>
        <dbReference type="ARBA" id="ARBA00023186"/>
    </source>
</evidence>
<feature type="compositionally biased region" description="Polar residues" evidence="2">
    <location>
        <begin position="1"/>
        <end position="10"/>
    </location>
</feature>
<dbReference type="SUPFAM" id="SSF51064">
    <property type="entry name" value="Head domain of nucleotide exchange factor GrpE"/>
    <property type="match status" value="1"/>
</dbReference>
<dbReference type="GO" id="GO:0051087">
    <property type="term" value="F:protein-folding chaperone binding"/>
    <property type="evidence" value="ECO:0007669"/>
    <property type="project" value="InterPro"/>
</dbReference>
<evidence type="ECO:0000256" key="2">
    <source>
        <dbReference type="SAM" id="MobiDB-lite"/>
    </source>
</evidence>
<proteinExistence type="predicted"/>
<dbReference type="InterPro" id="IPR009012">
    <property type="entry name" value="GrpE_head"/>
</dbReference>
<feature type="region of interest" description="Disordered" evidence="2">
    <location>
        <begin position="1"/>
        <end position="42"/>
    </location>
</feature>
<dbReference type="InterPro" id="IPR000740">
    <property type="entry name" value="GrpE"/>
</dbReference>